<feature type="domain" description="UEV" evidence="10">
    <location>
        <begin position="6"/>
        <end position="149"/>
    </location>
</feature>
<evidence type="ECO:0000313" key="12">
    <source>
        <dbReference type="Proteomes" id="UP001162031"/>
    </source>
</evidence>
<evidence type="ECO:0000256" key="8">
    <source>
        <dbReference type="SAM" id="MobiDB-lite"/>
    </source>
</evidence>
<dbReference type="InterPro" id="IPR052070">
    <property type="entry name" value="ESCRT-I_UEV_domain"/>
</dbReference>
<dbReference type="InterPro" id="IPR017916">
    <property type="entry name" value="SB_dom"/>
</dbReference>
<dbReference type="Pfam" id="PF09454">
    <property type="entry name" value="Vps23_core"/>
    <property type="match status" value="1"/>
</dbReference>
<dbReference type="Gene3D" id="6.10.140.820">
    <property type="match status" value="1"/>
</dbReference>
<dbReference type="InterPro" id="IPR016135">
    <property type="entry name" value="UBQ-conjugating_enzyme/RWD"/>
</dbReference>
<evidence type="ECO:0000256" key="4">
    <source>
        <dbReference type="ARBA" id="ARBA00022753"/>
    </source>
</evidence>
<dbReference type="Pfam" id="PF05743">
    <property type="entry name" value="UEV"/>
    <property type="match status" value="1"/>
</dbReference>
<organism evidence="11 12">
    <name type="scientific">Hyaloperonospora brassicae</name>
    <name type="common">Brassica downy mildew</name>
    <name type="synonym">Peronospora brassicae</name>
    <dbReference type="NCBI Taxonomy" id="162125"/>
    <lineage>
        <taxon>Eukaryota</taxon>
        <taxon>Sar</taxon>
        <taxon>Stramenopiles</taxon>
        <taxon>Oomycota</taxon>
        <taxon>Peronosporomycetes</taxon>
        <taxon>Peronosporales</taxon>
        <taxon>Peronosporaceae</taxon>
        <taxon>Hyaloperonospora</taxon>
    </lineage>
</organism>
<dbReference type="InterPro" id="IPR008883">
    <property type="entry name" value="UEV_N"/>
</dbReference>
<gene>
    <name evidence="11" type="ORF">HBR001_LOCUS6360</name>
</gene>
<dbReference type="GO" id="GO:0043130">
    <property type="term" value="F:ubiquitin binding"/>
    <property type="evidence" value="ECO:0007669"/>
    <property type="project" value="TreeGrafter"/>
</dbReference>
<evidence type="ECO:0000259" key="10">
    <source>
        <dbReference type="PROSITE" id="PS51322"/>
    </source>
</evidence>
<dbReference type="GO" id="GO:0008333">
    <property type="term" value="P:endosome to lysosome transport"/>
    <property type="evidence" value="ECO:0007669"/>
    <property type="project" value="TreeGrafter"/>
</dbReference>
<feature type="compositionally biased region" description="Low complexity" evidence="8">
    <location>
        <begin position="164"/>
        <end position="174"/>
    </location>
</feature>
<keyword evidence="3 7" id="KW-0813">Transport</keyword>
<evidence type="ECO:0000256" key="2">
    <source>
        <dbReference type="ARBA" id="ARBA00009594"/>
    </source>
</evidence>
<evidence type="ECO:0000256" key="1">
    <source>
        <dbReference type="ARBA" id="ARBA00004177"/>
    </source>
</evidence>
<dbReference type="GO" id="GO:0015031">
    <property type="term" value="P:protein transport"/>
    <property type="evidence" value="ECO:0007669"/>
    <property type="project" value="UniProtKB-UniRule"/>
</dbReference>
<dbReference type="PANTHER" id="PTHR23306:SF3">
    <property type="entry name" value="TUMOR SUPPRESSOR PROTEIN 101"/>
    <property type="match status" value="1"/>
</dbReference>
<keyword evidence="4" id="KW-0967">Endosome</keyword>
<comment type="caution">
    <text evidence="11">The sequence shown here is derived from an EMBL/GenBank/DDBJ whole genome shotgun (WGS) entry which is preliminary data.</text>
</comment>
<protein>
    <recommendedName>
        <fullName evidence="13">UEV domain-containing protein</fullName>
    </recommendedName>
</protein>
<feature type="domain" description="SB" evidence="9">
    <location>
        <begin position="349"/>
        <end position="417"/>
    </location>
</feature>
<proteinExistence type="inferred from homology"/>
<dbReference type="Gene3D" id="3.10.110.10">
    <property type="entry name" value="Ubiquitin Conjugating Enzyme"/>
    <property type="match status" value="1"/>
</dbReference>
<dbReference type="CDD" id="cd11685">
    <property type="entry name" value="UEV_TSG101-like"/>
    <property type="match status" value="1"/>
</dbReference>
<evidence type="ECO:0000256" key="7">
    <source>
        <dbReference type="PROSITE-ProRule" id="PRU00644"/>
    </source>
</evidence>
<dbReference type="PROSITE" id="PS51322">
    <property type="entry name" value="UEV"/>
    <property type="match status" value="1"/>
</dbReference>
<dbReference type="InterPro" id="IPR037202">
    <property type="entry name" value="ESCRT_assembly_dom"/>
</dbReference>
<dbReference type="EMBL" id="CANTFL010001248">
    <property type="protein sequence ID" value="CAI5735052.1"/>
    <property type="molecule type" value="Genomic_DNA"/>
</dbReference>
<evidence type="ECO:0000313" key="11">
    <source>
        <dbReference type="EMBL" id="CAI5735052.1"/>
    </source>
</evidence>
<evidence type="ECO:0000259" key="9">
    <source>
        <dbReference type="PROSITE" id="PS51312"/>
    </source>
</evidence>
<reference evidence="11" key="1">
    <citation type="submission" date="2022-12" db="EMBL/GenBank/DDBJ databases">
        <authorList>
            <person name="Webb A."/>
        </authorList>
    </citation>
    <scope>NUCLEOTIDE SEQUENCE</scope>
    <source>
        <strain evidence="11">Hp1</strain>
    </source>
</reference>
<dbReference type="SUPFAM" id="SSF140111">
    <property type="entry name" value="Endosomal sorting complex assembly domain"/>
    <property type="match status" value="1"/>
</dbReference>
<keyword evidence="5 7" id="KW-0653">Protein transport</keyword>
<feature type="region of interest" description="Disordered" evidence="8">
    <location>
        <begin position="147"/>
        <end position="202"/>
    </location>
</feature>
<sequence length="425" mass="47561">MYANNVSTLDQILSSLQCYSQSARVRGDVFNLLGQIPSLQPRCGTFAHNDGRTSRLLNLEGTIPIFYRGNQYNIPVELWIVEKYPMASPVCYVRPTADMMVKPGHKHVTSDGFVEIPYTLDWQPECTLSELVAHMCSIFGTTPPVFRRPVISRPNPHQDRLDGSSASVSSSSSSTGRYFQHGSQAQSRASQPSPYYSPHFLTPLRQDLSSSEGIHEPNMLFGSSTQSLGGGSTFSGSGMYASGGTVSDGRSEDGATALTIEVTRKIQMQLEKTFKRVRDDIDLQFEHEVQLTQSQENVERGLQSLRFLRDDLTRAQGVVKAQDESITVWLEENEDNDTVDPDAILVEGDELSKQIIATLAESYSIDDALYYMDRALSNDEMELSAFLKEVRKLSRKQFMCLALVQKIYAKQQELAASSYYRSPRR</sequence>
<name>A0AAV0UDZ4_HYABA</name>
<keyword evidence="12" id="KW-1185">Reference proteome</keyword>
<feature type="compositionally biased region" description="Low complexity" evidence="8">
    <location>
        <begin position="183"/>
        <end position="194"/>
    </location>
</feature>
<dbReference type="SUPFAM" id="SSF54495">
    <property type="entry name" value="UBC-like"/>
    <property type="match status" value="1"/>
</dbReference>
<comment type="subcellular location">
    <subcellularLocation>
        <location evidence="1">Endosome</location>
    </subcellularLocation>
</comment>
<evidence type="ECO:0000256" key="3">
    <source>
        <dbReference type="ARBA" id="ARBA00022448"/>
    </source>
</evidence>
<dbReference type="PANTHER" id="PTHR23306">
    <property type="entry name" value="TUMOR SUSCEPTIBILITY GENE 101 PROTEIN-RELATED"/>
    <property type="match status" value="1"/>
</dbReference>
<evidence type="ECO:0000256" key="5">
    <source>
        <dbReference type="ARBA" id="ARBA00022927"/>
    </source>
</evidence>
<dbReference type="Proteomes" id="UP001162031">
    <property type="component" value="Unassembled WGS sequence"/>
</dbReference>
<keyword evidence="6" id="KW-0175">Coiled coil</keyword>
<dbReference type="GO" id="GO:0000813">
    <property type="term" value="C:ESCRT I complex"/>
    <property type="evidence" value="ECO:0007669"/>
    <property type="project" value="TreeGrafter"/>
</dbReference>
<dbReference type="AlphaFoldDB" id="A0AAV0UDZ4"/>
<evidence type="ECO:0008006" key="13">
    <source>
        <dbReference type="Google" id="ProtNLM"/>
    </source>
</evidence>
<accession>A0AAV0UDZ4</accession>
<comment type="similarity">
    <text evidence="2">Belongs to the ubiquitin-conjugating enzyme family. UEV subfamily.</text>
</comment>
<evidence type="ECO:0000256" key="6">
    <source>
        <dbReference type="ARBA" id="ARBA00023054"/>
    </source>
</evidence>
<dbReference type="PROSITE" id="PS51312">
    <property type="entry name" value="SB"/>
    <property type="match status" value="1"/>
</dbReference>